<comment type="caution">
    <text evidence="2">The sequence shown here is derived from an EMBL/GenBank/DDBJ whole genome shotgun (WGS) entry which is preliminary data.</text>
</comment>
<reference evidence="2 3" key="1">
    <citation type="submission" date="2017-03" db="EMBL/GenBank/DDBJ databases">
        <title>Lifting the veil on microbial sulfur biogeochemistry in mining wastewaters.</title>
        <authorList>
            <person name="Kantor R.S."/>
            <person name="Colenbrander Nelson T."/>
            <person name="Marshall S."/>
            <person name="Bennett D."/>
            <person name="Apte S."/>
            <person name="Camacho D."/>
            <person name="Thomas B.C."/>
            <person name="Warren L.A."/>
            <person name="Banfield J.F."/>
        </authorList>
    </citation>
    <scope>NUCLEOTIDE SEQUENCE [LARGE SCALE GENOMIC DNA]</scope>
    <source>
        <strain evidence="2">32-68-21</strain>
    </source>
</reference>
<dbReference type="Proteomes" id="UP000216147">
    <property type="component" value="Unassembled WGS sequence"/>
</dbReference>
<name>A0A258HK32_9CAUL</name>
<accession>A0A258HK32</accession>
<dbReference type="EMBL" id="NCEQ01000006">
    <property type="protein sequence ID" value="OYX57385.1"/>
    <property type="molecule type" value="Genomic_DNA"/>
</dbReference>
<organism evidence="2 3">
    <name type="scientific">Brevundimonas subvibrioides</name>
    <dbReference type="NCBI Taxonomy" id="74313"/>
    <lineage>
        <taxon>Bacteria</taxon>
        <taxon>Pseudomonadati</taxon>
        <taxon>Pseudomonadota</taxon>
        <taxon>Alphaproteobacteria</taxon>
        <taxon>Caulobacterales</taxon>
        <taxon>Caulobacteraceae</taxon>
        <taxon>Brevundimonas</taxon>
    </lineage>
</organism>
<protein>
    <submittedName>
        <fullName evidence="2">Uncharacterized protein</fullName>
    </submittedName>
</protein>
<evidence type="ECO:0000256" key="1">
    <source>
        <dbReference type="SAM" id="MobiDB-lite"/>
    </source>
</evidence>
<evidence type="ECO:0000313" key="3">
    <source>
        <dbReference type="Proteomes" id="UP000216147"/>
    </source>
</evidence>
<proteinExistence type="predicted"/>
<feature type="region of interest" description="Disordered" evidence="1">
    <location>
        <begin position="1"/>
        <end position="33"/>
    </location>
</feature>
<sequence length="67" mass="7168">MSCAPGTRDRSALEPPADGDDPSGAPSDGRKRDLRRLSETGDWFAFANAVIDVGHATLRLLEQAEEA</sequence>
<dbReference type="AlphaFoldDB" id="A0A258HK32"/>
<evidence type="ECO:0000313" key="2">
    <source>
        <dbReference type="EMBL" id="OYX57385.1"/>
    </source>
</evidence>
<gene>
    <name evidence="2" type="ORF">B7Y86_06695</name>
</gene>